<dbReference type="GO" id="GO:0004312">
    <property type="term" value="F:fatty acid synthase activity"/>
    <property type="evidence" value="ECO:0007669"/>
    <property type="project" value="TreeGrafter"/>
</dbReference>
<comment type="similarity">
    <text evidence="1">Belongs to the thiolase-like superfamily. Beta-ketoacyl-ACP synthases family.</text>
</comment>
<dbReference type="InterPro" id="IPR014030">
    <property type="entry name" value="Ketoacyl_synth_N"/>
</dbReference>
<gene>
    <name evidence="4" type="ORF">CTAYLR_003864</name>
</gene>
<dbReference type="InterPro" id="IPR032821">
    <property type="entry name" value="PKS_assoc"/>
</dbReference>
<evidence type="ECO:0000313" key="5">
    <source>
        <dbReference type="Proteomes" id="UP001230188"/>
    </source>
</evidence>
<dbReference type="InterPro" id="IPR001227">
    <property type="entry name" value="Ac_transferase_dom_sf"/>
</dbReference>
<dbReference type="InterPro" id="IPR014031">
    <property type="entry name" value="Ketoacyl_synth_C"/>
</dbReference>
<dbReference type="Proteomes" id="UP001230188">
    <property type="component" value="Unassembled WGS sequence"/>
</dbReference>
<organism evidence="4 5">
    <name type="scientific">Chrysophaeum taylorii</name>
    <dbReference type="NCBI Taxonomy" id="2483200"/>
    <lineage>
        <taxon>Eukaryota</taxon>
        <taxon>Sar</taxon>
        <taxon>Stramenopiles</taxon>
        <taxon>Ochrophyta</taxon>
        <taxon>Pelagophyceae</taxon>
        <taxon>Pelagomonadales</taxon>
        <taxon>Pelagomonadaceae</taxon>
        <taxon>Chrysophaeum</taxon>
    </lineage>
</organism>
<dbReference type="SUPFAM" id="SSF53901">
    <property type="entry name" value="Thiolase-like"/>
    <property type="match status" value="2"/>
</dbReference>
<dbReference type="SUPFAM" id="SSF52151">
    <property type="entry name" value="FabD/lysophospholipase-like"/>
    <property type="match status" value="1"/>
</dbReference>
<keyword evidence="5" id="KW-1185">Reference proteome</keyword>
<accession>A0AAD7UM20</accession>
<feature type="region of interest" description="Disordered" evidence="2">
    <location>
        <begin position="267"/>
        <end position="290"/>
    </location>
</feature>
<dbReference type="InterPro" id="IPR016035">
    <property type="entry name" value="Acyl_Trfase/lysoPLipase"/>
</dbReference>
<reference evidence="4" key="1">
    <citation type="submission" date="2023-01" db="EMBL/GenBank/DDBJ databases">
        <title>Metagenome sequencing of chrysophaentin producing Chrysophaeum taylorii.</title>
        <authorList>
            <person name="Davison J."/>
            <person name="Bewley C."/>
        </authorList>
    </citation>
    <scope>NUCLEOTIDE SEQUENCE</scope>
    <source>
        <strain evidence="4">NIES-1699</strain>
    </source>
</reference>
<dbReference type="InterPro" id="IPR050091">
    <property type="entry name" value="PKS_NRPS_Biosynth_Enz"/>
</dbReference>
<dbReference type="Gene3D" id="3.40.47.10">
    <property type="match status" value="1"/>
</dbReference>
<protein>
    <recommendedName>
        <fullName evidence="3">Ketosynthase family 3 (KS3) domain-containing protein</fullName>
    </recommendedName>
</protein>
<comment type="caution">
    <text evidence="4">The sequence shown here is derived from an EMBL/GenBank/DDBJ whole genome shotgun (WGS) entry which is preliminary data.</text>
</comment>
<sequence length="449" mass="47154">MAVDTACASTLTVLESGVAAIQSGRCDVAIVGGTIPLLIPETSVGYDEMGVLAPDGVCKGFDARANGYERSEGYGVVPGTRSTASFAGVRISHCGNVSGGLTKPSRSAQAELIRDTWHGAGLDPRNDADFVEAHGTGTPVGDTEEGNGIAKAFGGGKKKVPMASSKATFGHMEPAAACVSLVKACLVIDRKTLLPQANWTQGNPDIDWSEVEVPTQSRPLTTRDGKLITIGINAFGFGGSNSHCIVQEYRDPRRAVAPGGGSSSWCFGEGGNSSQAQQQQKQQQQQGRPACVPLSATSVAALSELAAKWADGEISEASAADVVAWLVKHRSHLQQRCCIVAASSGEFRDEALKWSSGEPRPGKVVSGKPVGRSLGSGGSYRLAKQASVLVVFAGQGQQHADMGRDLYATFDVFRATVDECGRYYAEMHPDGASFLEKTGFFRGGRRRPS</sequence>
<dbReference type="AlphaFoldDB" id="A0AAD7UM20"/>
<evidence type="ECO:0000259" key="3">
    <source>
        <dbReference type="PROSITE" id="PS52004"/>
    </source>
</evidence>
<evidence type="ECO:0000256" key="1">
    <source>
        <dbReference type="RuleBase" id="RU003694"/>
    </source>
</evidence>
<dbReference type="PANTHER" id="PTHR43775">
    <property type="entry name" value="FATTY ACID SYNTHASE"/>
    <property type="match status" value="1"/>
</dbReference>
<keyword evidence="1" id="KW-0808">Transferase</keyword>
<dbReference type="Gene3D" id="3.40.366.10">
    <property type="entry name" value="Malonyl-Coenzyme A Acyl Carrier Protein, domain 2"/>
    <property type="match status" value="1"/>
</dbReference>
<dbReference type="SMART" id="SM00825">
    <property type="entry name" value="PKS_KS"/>
    <property type="match status" value="1"/>
</dbReference>
<dbReference type="Pfam" id="PF02801">
    <property type="entry name" value="Ketoacyl-synt_C"/>
    <property type="match status" value="1"/>
</dbReference>
<proteinExistence type="inferred from homology"/>
<dbReference type="EMBL" id="JAQMWT010000109">
    <property type="protein sequence ID" value="KAJ8610365.1"/>
    <property type="molecule type" value="Genomic_DNA"/>
</dbReference>
<dbReference type="InterPro" id="IPR016039">
    <property type="entry name" value="Thiolase-like"/>
</dbReference>
<evidence type="ECO:0000313" key="4">
    <source>
        <dbReference type="EMBL" id="KAJ8610365.1"/>
    </source>
</evidence>
<dbReference type="GO" id="GO:0006633">
    <property type="term" value="P:fatty acid biosynthetic process"/>
    <property type="evidence" value="ECO:0007669"/>
    <property type="project" value="TreeGrafter"/>
</dbReference>
<dbReference type="Pfam" id="PF16197">
    <property type="entry name" value="KAsynt_C_assoc"/>
    <property type="match status" value="1"/>
</dbReference>
<name>A0AAD7UM20_9STRA</name>
<evidence type="ECO:0000256" key="2">
    <source>
        <dbReference type="SAM" id="MobiDB-lite"/>
    </source>
</evidence>
<dbReference type="Pfam" id="PF00109">
    <property type="entry name" value="ketoacyl-synt"/>
    <property type="match status" value="1"/>
</dbReference>
<dbReference type="InterPro" id="IPR020841">
    <property type="entry name" value="PKS_Beta-ketoAc_synthase_dom"/>
</dbReference>
<dbReference type="PANTHER" id="PTHR43775:SF53">
    <property type="entry name" value="HYBRID PKS-NRPS SYNTHETASE PYNA-LIKE"/>
    <property type="match status" value="1"/>
</dbReference>
<feature type="compositionally biased region" description="Low complexity" evidence="2">
    <location>
        <begin position="275"/>
        <end position="286"/>
    </location>
</feature>
<dbReference type="PROSITE" id="PS52004">
    <property type="entry name" value="KS3_2"/>
    <property type="match status" value="1"/>
</dbReference>
<dbReference type="CDD" id="cd00833">
    <property type="entry name" value="PKS"/>
    <property type="match status" value="1"/>
</dbReference>
<feature type="domain" description="Ketosynthase family 3 (KS3)" evidence="3">
    <location>
        <begin position="1"/>
        <end position="248"/>
    </location>
</feature>